<comment type="caution">
    <text evidence="1">The sequence shown here is derived from an EMBL/GenBank/DDBJ whole genome shotgun (WGS) entry which is preliminary data.</text>
</comment>
<dbReference type="EMBL" id="JAIWYP010000001">
    <property type="protein sequence ID" value="KAH3885446.1"/>
    <property type="molecule type" value="Genomic_DNA"/>
</dbReference>
<evidence type="ECO:0000313" key="1">
    <source>
        <dbReference type="EMBL" id="KAH3885446.1"/>
    </source>
</evidence>
<reference evidence="1" key="2">
    <citation type="submission" date="2020-11" db="EMBL/GenBank/DDBJ databases">
        <authorList>
            <person name="McCartney M.A."/>
            <person name="Auch B."/>
            <person name="Kono T."/>
            <person name="Mallez S."/>
            <person name="Becker A."/>
            <person name="Gohl D.M."/>
            <person name="Silverstein K.A.T."/>
            <person name="Koren S."/>
            <person name="Bechman K.B."/>
            <person name="Herman A."/>
            <person name="Abrahante J.E."/>
            <person name="Garbe J."/>
        </authorList>
    </citation>
    <scope>NUCLEOTIDE SEQUENCE</scope>
    <source>
        <strain evidence="1">Duluth1</strain>
        <tissue evidence="1">Whole animal</tissue>
    </source>
</reference>
<reference evidence="1" key="1">
    <citation type="journal article" date="2019" name="bioRxiv">
        <title>The Genome of the Zebra Mussel, Dreissena polymorpha: A Resource for Invasive Species Research.</title>
        <authorList>
            <person name="McCartney M.A."/>
            <person name="Auch B."/>
            <person name="Kono T."/>
            <person name="Mallez S."/>
            <person name="Zhang Y."/>
            <person name="Obille A."/>
            <person name="Becker A."/>
            <person name="Abrahante J.E."/>
            <person name="Garbe J."/>
            <person name="Badalamenti J.P."/>
            <person name="Herman A."/>
            <person name="Mangelson H."/>
            <person name="Liachko I."/>
            <person name="Sullivan S."/>
            <person name="Sone E.D."/>
            <person name="Koren S."/>
            <person name="Silverstein K.A.T."/>
            <person name="Beckman K.B."/>
            <person name="Gohl D.M."/>
        </authorList>
    </citation>
    <scope>NUCLEOTIDE SEQUENCE</scope>
    <source>
        <strain evidence="1">Duluth1</strain>
        <tissue evidence="1">Whole animal</tissue>
    </source>
</reference>
<dbReference type="AlphaFoldDB" id="A0A9D4N0H2"/>
<sequence>MLKRMKIPPLKQRRKANRLIFFYKVVEGLVPTLSSQDFLTQVRQSRVTKTYSDFKAENIV</sequence>
<organism evidence="1 2">
    <name type="scientific">Dreissena polymorpha</name>
    <name type="common">Zebra mussel</name>
    <name type="synonym">Mytilus polymorpha</name>
    <dbReference type="NCBI Taxonomy" id="45954"/>
    <lineage>
        <taxon>Eukaryota</taxon>
        <taxon>Metazoa</taxon>
        <taxon>Spiralia</taxon>
        <taxon>Lophotrochozoa</taxon>
        <taxon>Mollusca</taxon>
        <taxon>Bivalvia</taxon>
        <taxon>Autobranchia</taxon>
        <taxon>Heteroconchia</taxon>
        <taxon>Euheterodonta</taxon>
        <taxon>Imparidentia</taxon>
        <taxon>Neoheterodontei</taxon>
        <taxon>Myida</taxon>
        <taxon>Dreissenoidea</taxon>
        <taxon>Dreissenidae</taxon>
        <taxon>Dreissena</taxon>
    </lineage>
</organism>
<name>A0A9D4N0H2_DREPO</name>
<protein>
    <submittedName>
        <fullName evidence="1">Uncharacterized protein</fullName>
    </submittedName>
</protein>
<keyword evidence="2" id="KW-1185">Reference proteome</keyword>
<proteinExistence type="predicted"/>
<dbReference type="Proteomes" id="UP000828390">
    <property type="component" value="Unassembled WGS sequence"/>
</dbReference>
<accession>A0A9D4N0H2</accession>
<evidence type="ECO:0000313" key="2">
    <source>
        <dbReference type="Proteomes" id="UP000828390"/>
    </source>
</evidence>
<gene>
    <name evidence="1" type="ORF">DPMN_009440</name>
</gene>